<dbReference type="PIRSF" id="PIRSF004749">
    <property type="entry name" value="Pep_def"/>
    <property type="match status" value="1"/>
</dbReference>
<proteinExistence type="inferred from homology"/>
<dbReference type="EC" id="3.5.1.88" evidence="2"/>
<dbReference type="InterPro" id="IPR036821">
    <property type="entry name" value="Peptide_deformylase_sf"/>
</dbReference>
<organism evidence="4 5">
    <name type="scientific">Paractinoplanes lichenicola</name>
    <dbReference type="NCBI Taxonomy" id="2802976"/>
    <lineage>
        <taxon>Bacteria</taxon>
        <taxon>Bacillati</taxon>
        <taxon>Actinomycetota</taxon>
        <taxon>Actinomycetes</taxon>
        <taxon>Micromonosporales</taxon>
        <taxon>Micromonosporaceae</taxon>
        <taxon>Paractinoplanes</taxon>
    </lineage>
</organism>
<feature type="binding site" evidence="2">
    <location>
        <position position="124"/>
    </location>
    <ligand>
        <name>Fe cation</name>
        <dbReference type="ChEBI" id="CHEBI:24875"/>
    </ligand>
</feature>
<dbReference type="HAMAP" id="MF_00163">
    <property type="entry name" value="Pep_deformylase"/>
    <property type="match status" value="1"/>
</dbReference>
<dbReference type="EMBL" id="JAENHO010000002">
    <property type="protein sequence ID" value="MBL7253947.1"/>
    <property type="molecule type" value="Genomic_DNA"/>
</dbReference>
<dbReference type="CDD" id="cd00487">
    <property type="entry name" value="Pep_deformylase"/>
    <property type="match status" value="1"/>
</dbReference>
<keyword evidence="2" id="KW-0378">Hydrolase</keyword>
<feature type="binding site" evidence="2">
    <location>
        <position position="166"/>
    </location>
    <ligand>
        <name>Fe cation</name>
        <dbReference type="ChEBI" id="CHEBI:24875"/>
    </ligand>
</feature>
<comment type="cofactor">
    <cofactor evidence="2">
        <name>Fe(2+)</name>
        <dbReference type="ChEBI" id="CHEBI:29033"/>
    </cofactor>
    <text evidence="2">Binds 1 Fe(2+) ion.</text>
</comment>
<keyword evidence="2" id="KW-0408">Iron</keyword>
<dbReference type="Pfam" id="PF01327">
    <property type="entry name" value="Pep_deformylase"/>
    <property type="match status" value="1"/>
</dbReference>
<protein>
    <recommendedName>
        <fullName evidence="2">Peptide deformylase</fullName>
        <shortName evidence="2">PDF</shortName>
        <ecNumber evidence="2">3.5.1.88</ecNumber>
    </recommendedName>
    <alternativeName>
        <fullName evidence="2">Polypeptide deformylase</fullName>
    </alternativeName>
</protein>
<evidence type="ECO:0000313" key="4">
    <source>
        <dbReference type="EMBL" id="MBL7253947.1"/>
    </source>
</evidence>
<dbReference type="InterPro" id="IPR023635">
    <property type="entry name" value="Peptide_deformylase"/>
</dbReference>
<dbReference type="SUPFAM" id="SSF56420">
    <property type="entry name" value="Peptide deformylase"/>
    <property type="match status" value="1"/>
</dbReference>
<dbReference type="PANTHER" id="PTHR10458">
    <property type="entry name" value="PEPTIDE DEFORMYLASE"/>
    <property type="match status" value="1"/>
</dbReference>
<name>A0ABS1VJL6_9ACTN</name>
<dbReference type="Proteomes" id="UP000598996">
    <property type="component" value="Unassembled WGS sequence"/>
</dbReference>
<gene>
    <name evidence="2" type="primary">def</name>
    <name evidence="4" type="ORF">JKJ07_06455</name>
</gene>
<feature type="active site" evidence="2">
    <location>
        <position position="167"/>
    </location>
</feature>
<dbReference type="Gene3D" id="3.90.45.10">
    <property type="entry name" value="Peptide deformylase"/>
    <property type="match status" value="1"/>
</dbReference>
<dbReference type="RefSeq" id="WP_202990308.1">
    <property type="nucleotide sequence ID" value="NZ_JAENHO010000002.1"/>
</dbReference>
<feature type="binding site" evidence="2">
    <location>
        <position position="170"/>
    </location>
    <ligand>
        <name>Fe cation</name>
        <dbReference type="ChEBI" id="CHEBI:24875"/>
    </ligand>
</feature>
<feature type="region of interest" description="Disordered" evidence="3">
    <location>
        <begin position="1"/>
        <end position="23"/>
    </location>
</feature>
<sequence length="202" mass="22244">MTTEHPVPAQRRSPEPESTTSTPAQRMIALGIVQADNPALRARARPFELPREAAEARETITRIRAAMDRVAAAHRFAKGMGMAAPQIGIDRAATVIRTGNGELVLLNPRIVDRSGEGETLFEGCLSFFDVRGEVERAACVTVEHRRLDGVVETTRFGGGLARHVQHEVDHLEGRLYTDRMPTGTDVIPLSEYQGTGRPWRDP</sequence>
<dbReference type="PRINTS" id="PR01576">
    <property type="entry name" value="PDEFORMYLASE"/>
</dbReference>
<comment type="catalytic activity">
    <reaction evidence="2">
        <text>N-terminal N-formyl-L-methionyl-[peptide] + H2O = N-terminal L-methionyl-[peptide] + formate</text>
        <dbReference type="Rhea" id="RHEA:24420"/>
        <dbReference type="Rhea" id="RHEA-COMP:10639"/>
        <dbReference type="Rhea" id="RHEA-COMP:10640"/>
        <dbReference type="ChEBI" id="CHEBI:15377"/>
        <dbReference type="ChEBI" id="CHEBI:15740"/>
        <dbReference type="ChEBI" id="CHEBI:49298"/>
        <dbReference type="ChEBI" id="CHEBI:64731"/>
        <dbReference type="EC" id="3.5.1.88"/>
    </reaction>
</comment>
<keyword evidence="2" id="KW-0479">Metal-binding</keyword>
<reference evidence="4 5" key="1">
    <citation type="submission" date="2021-01" db="EMBL/GenBank/DDBJ databases">
        <title>Actinoplanes sp. nov. LDG1-01 isolated from lichen.</title>
        <authorList>
            <person name="Saeng-In P."/>
            <person name="Phongsopitanun W."/>
            <person name="Kanchanasin P."/>
            <person name="Yuki M."/>
            <person name="Kudo T."/>
            <person name="Ohkuma M."/>
            <person name="Tanasupawat S."/>
        </authorList>
    </citation>
    <scope>NUCLEOTIDE SEQUENCE [LARGE SCALE GENOMIC DNA]</scope>
    <source>
        <strain evidence="4 5">LDG1-01</strain>
    </source>
</reference>
<evidence type="ECO:0000256" key="3">
    <source>
        <dbReference type="SAM" id="MobiDB-lite"/>
    </source>
</evidence>
<evidence type="ECO:0000256" key="2">
    <source>
        <dbReference type="HAMAP-Rule" id="MF_00163"/>
    </source>
</evidence>
<keyword evidence="5" id="KW-1185">Reference proteome</keyword>
<keyword evidence="2" id="KW-0648">Protein biosynthesis</keyword>
<accession>A0ABS1VJL6</accession>
<comment type="caution">
    <text evidence="4">The sequence shown here is derived from an EMBL/GenBank/DDBJ whole genome shotgun (WGS) entry which is preliminary data.</text>
</comment>
<evidence type="ECO:0000313" key="5">
    <source>
        <dbReference type="Proteomes" id="UP000598996"/>
    </source>
</evidence>
<comment type="similarity">
    <text evidence="1 2">Belongs to the polypeptide deformylase family.</text>
</comment>
<comment type="function">
    <text evidence="2">Removes the formyl group from the N-terminal Met of newly synthesized proteins. Requires at least a dipeptide for an efficient rate of reaction. N-terminal L-methionine is a prerequisite for activity but the enzyme has broad specificity at other positions.</text>
</comment>
<dbReference type="PANTHER" id="PTHR10458:SF22">
    <property type="entry name" value="PEPTIDE DEFORMYLASE"/>
    <property type="match status" value="1"/>
</dbReference>
<evidence type="ECO:0000256" key="1">
    <source>
        <dbReference type="ARBA" id="ARBA00010759"/>
    </source>
</evidence>